<protein>
    <submittedName>
        <fullName evidence="2">Uncharacterized protein</fullName>
    </submittedName>
</protein>
<organism evidence="2">
    <name type="scientific">Streptomyces kanamyceticus</name>
    <dbReference type="NCBI Taxonomy" id="1967"/>
    <lineage>
        <taxon>Bacteria</taxon>
        <taxon>Bacillati</taxon>
        <taxon>Actinomycetota</taxon>
        <taxon>Actinomycetes</taxon>
        <taxon>Kitasatosporales</taxon>
        <taxon>Streptomycetaceae</taxon>
        <taxon>Streptomyces</taxon>
    </lineage>
</organism>
<feature type="compositionally biased region" description="Basic and acidic residues" evidence="1">
    <location>
        <begin position="28"/>
        <end position="41"/>
    </location>
</feature>
<sequence>MADNEAVVALIDDVSSEQRQIADAPLLTDRHQREATAERARTHSASAQPRR</sequence>
<evidence type="ECO:0000256" key="1">
    <source>
        <dbReference type="SAM" id="MobiDB-lite"/>
    </source>
</evidence>
<gene>
    <name evidence="2" type="ORF">Tcs_SK_048</name>
</gene>
<proteinExistence type="predicted"/>
<name>E9KTD2_STRKN</name>
<accession>E9KTD2</accession>
<dbReference type="EMBL" id="HM116536">
    <property type="protein sequence ID" value="ADU56283.1"/>
    <property type="molecule type" value="Genomic_DNA"/>
</dbReference>
<reference evidence="2" key="1">
    <citation type="journal article" date="2011" name="J. Am. Chem. Soc.">
        <title>Biosynthesis of the allylmalonyl-CoA extender unit for the FK506 polyketide synthase proceeds through a dedicated polyketide synthase and facilitates the mutasynthesis of analogues.</title>
        <authorList>
            <person name="Mo S."/>
            <person name="Kim D.H."/>
            <person name="Lee J.H."/>
            <person name="Park J.W."/>
            <person name="Basnet D.B."/>
            <person name="Ban Y.H."/>
            <person name="Yoo Y.J."/>
            <person name="Chen S.W."/>
            <person name="Park S.R."/>
            <person name="Choi E.A."/>
            <person name="Kim E."/>
            <person name="Jin Y.Y."/>
            <person name="Lee S.K."/>
            <person name="Park J.Y."/>
            <person name="Liu Y."/>
            <person name="Lee M.O."/>
            <person name="Lee K.S."/>
            <person name="Kim S.J."/>
            <person name="Kim D."/>
            <person name="Park B.C."/>
            <person name="Lee S.G."/>
            <person name="Kwon H.J."/>
            <person name="Suh J.W."/>
            <person name="Moore B.S."/>
            <person name="Lim S.K."/>
            <person name="Yoon Y.J."/>
        </authorList>
    </citation>
    <scope>NUCLEOTIDE SEQUENCE</scope>
    <source>
        <strain evidence="2">KCTC 9225</strain>
    </source>
</reference>
<dbReference type="AlphaFoldDB" id="E9KTD2"/>
<evidence type="ECO:0000313" key="2">
    <source>
        <dbReference type="EMBL" id="ADU56283.1"/>
    </source>
</evidence>
<feature type="region of interest" description="Disordered" evidence="1">
    <location>
        <begin position="18"/>
        <end position="51"/>
    </location>
</feature>